<accession>A0ABW1GAE1</accession>
<dbReference type="EMBL" id="JBHSQJ010000178">
    <property type="protein sequence ID" value="MFC5911589.1"/>
    <property type="molecule type" value="Genomic_DNA"/>
</dbReference>
<evidence type="ECO:0000313" key="3">
    <source>
        <dbReference type="Proteomes" id="UP001596174"/>
    </source>
</evidence>
<feature type="coiled-coil region" evidence="1">
    <location>
        <begin position="30"/>
        <end position="57"/>
    </location>
</feature>
<sequence length="246" mass="26702">MTALVCIALVLVGLAVGASAQLRRYPGGRRAAFGAELREERRQLASARRRLGEVKRSLRRERSAAEGRIRATETGHRARVRDAEHALGLLRRPPGRGELLRRVGQLGVYQHVVVHGSVELPLDGLRARAEPRARLLLLPARGASRRVSFPDDAEVDQAVVRSLVSLIELAAATERLFAGRRAEEIAEAESTVAAVRADRGEVEASRKALAAVLAAQEADPRVPPALGALERARKNWFTATGAWPPP</sequence>
<name>A0ABW1GAE1_9ACTN</name>
<dbReference type="Proteomes" id="UP001596174">
    <property type="component" value="Unassembled WGS sequence"/>
</dbReference>
<keyword evidence="1" id="KW-0175">Coiled coil</keyword>
<evidence type="ECO:0008006" key="4">
    <source>
        <dbReference type="Google" id="ProtNLM"/>
    </source>
</evidence>
<dbReference type="RefSeq" id="WP_380590817.1">
    <property type="nucleotide sequence ID" value="NZ_JBHSQJ010000178.1"/>
</dbReference>
<evidence type="ECO:0000313" key="2">
    <source>
        <dbReference type="EMBL" id="MFC5911589.1"/>
    </source>
</evidence>
<keyword evidence="3" id="KW-1185">Reference proteome</keyword>
<protein>
    <recommendedName>
        <fullName evidence="4">DNA recombination protein RmuC</fullName>
    </recommendedName>
</protein>
<evidence type="ECO:0000256" key="1">
    <source>
        <dbReference type="SAM" id="Coils"/>
    </source>
</evidence>
<proteinExistence type="predicted"/>
<organism evidence="2 3">
    <name type="scientific">Streptacidiphilus monticola</name>
    <dbReference type="NCBI Taxonomy" id="2161674"/>
    <lineage>
        <taxon>Bacteria</taxon>
        <taxon>Bacillati</taxon>
        <taxon>Actinomycetota</taxon>
        <taxon>Actinomycetes</taxon>
        <taxon>Kitasatosporales</taxon>
        <taxon>Streptomycetaceae</taxon>
        <taxon>Streptacidiphilus</taxon>
    </lineage>
</organism>
<reference evidence="3" key="1">
    <citation type="journal article" date="2019" name="Int. J. Syst. Evol. Microbiol.">
        <title>The Global Catalogue of Microorganisms (GCM) 10K type strain sequencing project: providing services to taxonomists for standard genome sequencing and annotation.</title>
        <authorList>
            <consortium name="The Broad Institute Genomics Platform"/>
            <consortium name="The Broad Institute Genome Sequencing Center for Infectious Disease"/>
            <person name="Wu L."/>
            <person name="Ma J."/>
        </authorList>
    </citation>
    <scope>NUCLEOTIDE SEQUENCE [LARGE SCALE GENOMIC DNA]</scope>
    <source>
        <strain evidence="3">JCM 4816</strain>
    </source>
</reference>
<gene>
    <name evidence="2" type="ORF">ACFP3V_30835</name>
</gene>
<comment type="caution">
    <text evidence="2">The sequence shown here is derived from an EMBL/GenBank/DDBJ whole genome shotgun (WGS) entry which is preliminary data.</text>
</comment>